<name>A0A1G2QR04_9BACT</name>
<dbReference type="EMBL" id="MHTM01000010">
    <property type="protein sequence ID" value="OHA62569.1"/>
    <property type="molecule type" value="Genomic_DNA"/>
</dbReference>
<gene>
    <name evidence="1" type="ORF">A2556_01810</name>
</gene>
<dbReference type="Proteomes" id="UP000177140">
    <property type="component" value="Unassembled WGS sequence"/>
</dbReference>
<organism evidence="1 2">
    <name type="scientific">Candidatus Vogelbacteria bacterium RIFOXYD2_FULL_44_9</name>
    <dbReference type="NCBI Taxonomy" id="1802441"/>
    <lineage>
        <taxon>Bacteria</taxon>
        <taxon>Candidatus Vogeliibacteriota</taxon>
    </lineage>
</organism>
<evidence type="ECO:0000313" key="2">
    <source>
        <dbReference type="Proteomes" id="UP000177140"/>
    </source>
</evidence>
<comment type="caution">
    <text evidence="1">The sequence shown here is derived from an EMBL/GenBank/DDBJ whole genome shotgun (WGS) entry which is preliminary data.</text>
</comment>
<reference evidence="1 2" key="1">
    <citation type="journal article" date="2016" name="Nat. Commun.">
        <title>Thousands of microbial genomes shed light on interconnected biogeochemical processes in an aquifer system.</title>
        <authorList>
            <person name="Anantharaman K."/>
            <person name="Brown C.T."/>
            <person name="Hug L.A."/>
            <person name="Sharon I."/>
            <person name="Castelle C.J."/>
            <person name="Probst A.J."/>
            <person name="Thomas B.C."/>
            <person name="Singh A."/>
            <person name="Wilkins M.J."/>
            <person name="Karaoz U."/>
            <person name="Brodie E.L."/>
            <person name="Williams K.H."/>
            <person name="Hubbard S.S."/>
            <person name="Banfield J.F."/>
        </authorList>
    </citation>
    <scope>NUCLEOTIDE SEQUENCE [LARGE SCALE GENOMIC DNA]</scope>
</reference>
<accession>A0A1G2QR04</accession>
<protein>
    <submittedName>
        <fullName evidence="1">Uncharacterized protein</fullName>
    </submittedName>
</protein>
<evidence type="ECO:0000313" key="1">
    <source>
        <dbReference type="EMBL" id="OHA62569.1"/>
    </source>
</evidence>
<sequence length="82" mass="9507">MLGLIKKSFINSRPWNSKAKFVKKTFLISKWLGLGLGFEIKKVFEQIYSIGPGKYPYPFLGVPSKKFYNLKFRVFPRFSGPV</sequence>
<dbReference type="AlphaFoldDB" id="A0A1G2QR04"/>
<proteinExistence type="predicted"/>